<gene>
    <name evidence="6" type="ORF">B1B_03106</name>
</gene>
<dbReference type="PANTHER" id="PTHR43381:SF4">
    <property type="entry name" value="EUKARYOTIC TRANSLATION INITIATION FACTOR 5B"/>
    <property type="match status" value="1"/>
</dbReference>
<feature type="region of interest" description="Disordered" evidence="3">
    <location>
        <begin position="183"/>
        <end position="205"/>
    </location>
</feature>
<organism evidence="6">
    <name type="scientific">mine drainage metagenome</name>
    <dbReference type="NCBI Taxonomy" id="410659"/>
    <lineage>
        <taxon>unclassified sequences</taxon>
        <taxon>metagenomes</taxon>
        <taxon>ecological metagenomes</taxon>
    </lineage>
</organism>
<dbReference type="SUPFAM" id="SSF50447">
    <property type="entry name" value="Translation proteins"/>
    <property type="match status" value="1"/>
</dbReference>
<dbReference type="Gene3D" id="3.40.50.10050">
    <property type="entry name" value="Translation initiation factor IF- 2, domain 3"/>
    <property type="match status" value="1"/>
</dbReference>
<dbReference type="GO" id="GO:0005737">
    <property type="term" value="C:cytoplasm"/>
    <property type="evidence" value="ECO:0007669"/>
    <property type="project" value="TreeGrafter"/>
</dbReference>
<dbReference type="Pfam" id="PF11987">
    <property type="entry name" value="IF-2"/>
    <property type="match status" value="1"/>
</dbReference>
<dbReference type="GO" id="GO:0005525">
    <property type="term" value="F:GTP binding"/>
    <property type="evidence" value="ECO:0007669"/>
    <property type="project" value="UniProtKB-KW"/>
</dbReference>
<name>T1BL26_9ZZZZ</name>
<dbReference type="InterPro" id="IPR023115">
    <property type="entry name" value="TIF_IF2_dom3"/>
</dbReference>
<feature type="non-terminal residue" evidence="6">
    <location>
        <position position="205"/>
    </location>
</feature>
<dbReference type="GO" id="GO:0003743">
    <property type="term" value="F:translation initiation factor activity"/>
    <property type="evidence" value="ECO:0007669"/>
    <property type="project" value="UniProtKB-KW"/>
</dbReference>
<keyword evidence="2" id="KW-0342">GTP-binding</keyword>
<dbReference type="Pfam" id="PF14578">
    <property type="entry name" value="GTP_EFTU_D4"/>
    <property type="match status" value="1"/>
</dbReference>
<evidence type="ECO:0000313" key="6">
    <source>
        <dbReference type="EMBL" id="EQD73651.1"/>
    </source>
</evidence>
<keyword evidence="1" id="KW-0547">Nucleotide-binding</keyword>
<evidence type="ECO:0000256" key="2">
    <source>
        <dbReference type="ARBA" id="ARBA00023134"/>
    </source>
</evidence>
<keyword evidence="6" id="KW-0648">Protein biosynthesis</keyword>
<dbReference type="SUPFAM" id="SSF52156">
    <property type="entry name" value="Initiation factor IF2/eIF5b, domain 3"/>
    <property type="match status" value="1"/>
</dbReference>
<dbReference type="InterPro" id="IPR015760">
    <property type="entry name" value="TIF_IF2"/>
</dbReference>
<keyword evidence="6" id="KW-0396">Initiation factor</keyword>
<feature type="domain" description="Translation initiation factor IF- 2" evidence="4">
    <location>
        <begin position="29"/>
        <end position="122"/>
    </location>
</feature>
<dbReference type="InterPro" id="IPR029459">
    <property type="entry name" value="EFTU-type"/>
</dbReference>
<comment type="caution">
    <text evidence="6">The sequence shown here is derived from an EMBL/GenBank/DDBJ whole genome shotgun (WGS) entry which is preliminary data.</text>
</comment>
<reference evidence="6" key="1">
    <citation type="submission" date="2013-08" db="EMBL/GenBank/DDBJ databases">
        <authorList>
            <person name="Mendez C."/>
            <person name="Richter M."/>
            <person name="Ferrer M."/>
            <person name="Sanchez J."/>
        </authorList>
    </citation>
    <scope>NUCLEOTIDE SEQUENCE</scope>
</reference>
<proteinExistence type="predicted"/>
<evidence type="ECO:0000256" key="3">
    <source>
        <dbReference type="SAM" id="MobiDB-lite"/>
    </source>
</evidence>
<dbReference type="Gene3D" id="2.40.30.10">
    <property type="entry name" value="Translation factors"/>
    <property type="match status" value="1"/>
</dbReference>
<evidence type="ECO:0000259" key="4">
    <source>
        <dbReference type="Pfam" id="PF11987"/>
    </source>
</evidence>
<feature type="domain" description="Elongation factor Tu-type" evidence="5">
    <location>
        <begin position="144"/>
        <end position="204"/>
    </location>
</feature>
<dbReference type="PANTHER" id="PTHR43381">
    <property type="entry name" value="TRANSLATION INITIATION FACTOR IF-2-RELATED"/>
    <property type="match status" value="1"/>
</dbReference>
<sequence>PGGLLKAVRTEEERLQVHGELAREAQPVAELAPSGVAIYADALGGLEALAFECREARIPIHEAGVGPVGRPTVLRIATVKEPLHRAIFAFNVPVLPDAVGPGEEGQVRVFTSDVMYRLLEEYSEWRLAQEAALNAQRRIDWVHPARFEVLPGFVFRASKPAIVGIRVMVGTLRPGTRLMKPDGTEVGSLRGLQKDGKSVTSAGPG</sequence>
<dbReference type="EMBL" id="AUZY01001888">
    <property type="protein sequence ID" value="EQD73651.1"/>
    <property type="molecule type" value="Genomic_DNA"/>
</dbReference>
<feature type="non-terminal residue" evidence="6">
    <location>
        <position position="1"/>
    </location>
</feature>
<evidence type="ECO:0000259" key="5">
    <source>
        <dbReference type="Pfam" id="PF14578"/>
    </source>
</evidence>
<protein>
    <submittedName>
        <fullName evidence="6">Translation initiation factor aIF-2</fullName>
    </submittedName>
</protein>
<evidence type="ECO:0000256" key="1">
    <source>
        <dbReference type="ARBA" id="ARBA00022741"/>
    </source>
</evidence>
<dbReference type="AlphaFoldDB" id="T1BL26"/>
<dbReference type="InterPro" id="IPR036925">
    <property type="entry name" value="TIF_IF2_dom3_sf"/>
</dbReference>
<reference evidence="6" key="2">
    <citation type="journal article" date="2014" name="ISME J.">
        <title>Microbial stratification in low pH oxic and suboxic macroscopic growths along an acid mine drainage.</title>
        <authorList>
            <person name="Mendez-Garcia C."/>
            <person name="Mesa V."/>
            <person name="Sprenger R.R."/>
            <person name="Richter M."/>
            <person name="Diez M.S."/>
            <person name="Solano J."/>
            <person name="Bargiela R."/>
            <person name="Golyshina O.V."/>
            <person name="Manteca A."/>
            <person name="Ramos J.L."/>
            <person name="Gallego J.R."/>
            <person name="Llorente I."/>
            <person name="Martins Dos Santos V.A."/>
            <person name="Jensen O.N."/>
            <person name="Pelaez A.I."/>
            <person name="Sanchez J."/>
            <person name="Ferrer M."/>
        </authorList>
    </citation>
    <scope>NUCLEOTIDE SEQUENCE</scope>
</reference>
<accession>T1BL26</accession>
<dbReference type="InterPro" id="IPR009000">
    <property type="entry name" value="Transl_B-barrel_sf"/>
</dbReference>